<gene>
    <name evidence="2" type="ORF">ACHAXA_011468</name>
</gene>
<dbReference type="AlphaFoldDB" id="A0ABD3SE54"/>
<dbReference type="EMBL" id="JALLPB020000053">
    <property type="protein sequence ID" value="KAL3822831.1"/>
    <property type="molecule type" value="Genomic_DNA"/>
</dbReference>
<evidence type="ECO:0008006" key="4">
    <source>
        <dbReference type="Google" id="ProtNLM"/>
    </source>
</evidence>
<keyword evidence="1" id="KW-0472">Membrane</keyword>
<evidence type="ECO:0000256" key="1">
    <source>
        <dbReference type="SAM" id="Phobius"/>
    </source>
</evidence>
<dbReference type="Proteomes" id="UP001530377">
    <property type="component" value="Unassembled WGS sequence"/>
</dbReference>
<sequence length="242" mass="27305">MVRIKTKSKSWGHALGVMWSFVNDRQCLENAHDSMVDAKAQSKVLTDVGFVPFIDCSNSIQLITEMFLKTQQNEWRKKIEPSHPVHAPWIELTLDNTLRWEPPPLHRYDGPNACPCVGPTQNSALCSHSVGIFFGILSLAFFCKVAEMTEKYAHKDWVVERRHKNNGSNKIGRQYVMDVSEGTEGTRHHGKEKHFTVSSGFIIVFIGILILNGAHFGLGRGVPANCGRRVHMACQFHMFGML</sequence>
<organism evidence="2 3">
    <name type="scientific">Cyclostephanos tholiformis</name>
    <dbReference type="NCBI Taxonomy" id="382380"/>
    <lineage>
        <taxon>Eukaryota</taxon>
        <taxon>Sar</taxon>
        <taxon>Stramenopiles</taxon>
        <taxon>Ochrophyta</taxon>
        <taxon>Bacillariophyta</taxon>
        <taxon>Coscinodiscophyceae</taxon>
        <taxon>Thalassiosirophycidae</taxon>
        <taxon>Stephanodiscales</taxon>
        <taxon>Stephanodiscaceae</taxon>
        <taxon>Cyclostephanos</taxon>
    </lineage>
</organism>
<keyword evidence="1" id="KW-0812">Transmembrane</keyword>
<evidence type="ECO:0000313" key="2">
    <source>
        <dbReference type="EMBL" id="KAL3822831.1"/>
    </source>
</evidence>
<comment type="caution">
    <text evidence="2">The sequence shown here is derived from an EMBL/GenBank/DDBJ whole genome shotgun (WGS) entry which is preliminary data.</text>
</comment>
<proteinExistence type="predicted"/>
<accession>A0ABD3SE54</accession>
<reference evidence="2 3" key="1">
    <citation type="submission" date="2024-10" db="EMBL/GenBank/DDBJ databases">
        <title>Updated reference genomes for cyclostephanoid diatoms.</title>
        <authorList>
            <person name="Roberts W.R."/>
            <person name="Alverson A.J."/>
        </authorList>
    </citation>
    <scope>NUCLEOTIDE SEQUENCE [LARGE SCALE GENOMIC DNA]</scope>
    <source>
        <strain evidence="2 3">AJA228-03</strain>
    </source>
</reference>
<feature type="transmembrane region" description="Helical" evidence="1">
    <location>
        <begin position="195"/>
        <end position="214"/>
    </location>
</feature>
<keyword evidence="1" id="KW-1133">Transmembrane helix</keyword>
<name>A0ABD3SE54_9STRA</name>
<keyword evidence="3" id="KW-1185">Reference proteome</keyword>
<protein>
    <recommendedName>
        <fullName evidence="4">SWIM-type domain-containing protein</fullName>
    </recommendedName>
</protein>
<evidence type="ECO:0000313" key="3">
    <source>
        <dbReference type="Proteomes" id="UP001530377"/>
    </source>
</evidence>